<sequence length="597" mass="68165">MPPSKKRKSSDSAPGPTTVALGPTPSDLLTQMLKLTSPEALVKVLERTLYPTLDTLPAKPRSDIVEVLQKALKDTERVHELRTTIEYETRRKSLESQIKNLEKDAKRNWKHGYEEQGEMMSEIATEVLEWLPDLWRIGVEEGIEIQAIQRCLSLCTTIIRRIENCGSRAEFSDMDFELTIEDSDGQTIYKHRYQPVSDTVAWMWRELWISASASQSPFEAGILDDVESLNLKDSVLGLIRTGNLGQFEQEEGDEDDDEYQDAHWTPSMRAAASRVLDARHAARLVEFNTNLSTAVYNTLLQESPKIKPMLLDTLRKHVFGAQTTNFSSNVYRSAAEIFAKDSPDDLPKLHDALPSWEKSSDIMQLFVKHFSTQESSTLREKGLQIIEQGFCDARSSVMSEIEDTFPGFDEAYDWLEERVSEGKISKKEPQQRFGPEARKRDAFIDKFEDIAIRNRYGDSYSEEFGYWDDRDVGVDSDDSDYEEQMDIRQPDMSRPFLIWATALCEWPNKEEAQKLWERMNSSGDDDNLLFSVEGVADSLAGKCDYDYNHNGAKQYVSDGIKAMYNVLRCPDLKALEKYQMKTTSSYGGITFTSIPTF</sequence>
<evidence type="ECO:0000313" key="2">
    <source>
        <dbReference type="EMBL" id="GAW08620.1"/>
    </source>
</evidence>
<feature type="region of interest" description="Disordered" evidence="1">
    <location>
        <begin position="1"/>
        <end position="25"/>
    </location>
</feature>
<proteinExistence type="predicted"/>
<evidence type="ECO:0000256" key="1">
    <source>
        <dbReference type="SAM" id="MobiDB-lite"/>
    </source>
</evidence>
<keyword evidence="3" id="KW-1185">Reference proteome</keyword>
<evidence type="ECO:0000313" key="3">
    <source>
        <dbReference type="Proteomes" id="UP000188533"/>
    </source>
</evidence>
<dbReference type="EMBL" id="BDGU01000674">
    <property type="protein sequence ID" value="GAW08620.1"/>
    <property type="molecule type" value="Genomic_DNA"/>
</dbReference>
<reference evidence="2 3" key="2">
    <citation type="submission" date="2017-02" db="EMBL/GenBank/DDBJ databases">
        <title>A genome survey and senescence transcriptome analysis in Lentinula edodes.</title>
        <authorList>
            <person name="Sakamoto Y."/>
            <person name="Nakade K."/>
            <person name="Sato S."/>
            <person name="Yoshida Y."/>
            <person name="Miyazaki K."/>
            <person name="Natsume S."/>
            <person name="Konno N."/>
        </authorList>
    </citation>
    <scope>NUCLEOTIDE SEQUENCE [LARGE SCALE GENOMIC DNA]</scope>
    <source>
        <strain evidence="2 3">NBRC 111202</strain>
    </source>
</reference>
<gene>
    <name evidence="2" type="ORF">LENED_010691</name>
</gene>
<reference evidence="2 3" key="1">
    <citation type="submission" date="2016-08" db="EMBL/GenBank/DDBJ databases">
        <authorList>
            <consortium name="Lentinula edodes genome sequencing consortium"/>
            <person name="Sakamoto Y."/>
            <person name="Nakade K."/>
            <person name="Sato S."/>
            <person name="Yoshida Y."/>
            <person name="Miyazaki K."/>
            <person name="Natsume S."/>
            <person name="Konno N."/>
        </authorList>
    </citation>
    <scope>NUCLEOTIDE SEQUENCE [LARGE SCALE GENOMIC DNA]</scope>
    <source>
        <strain evidence="2 3">NBRC 111202</strain>
    </source>
</reference>
<name>A0A1Q3EN35_LENED</name>
<dbReference type="Proteomes" id="UP000188533">
    <property type="component" value="Unassembled WGS sequence"/>
</dbReference>
<dbReference type="AlphaFoldDB" id="A0A1Q3EN35"/>
<protein>
    <submittedName>
        <fullName evidence="2">Uncharacterized protein</fullName>
    </submittedName>
</protein>
<accession>A0A1Q3EN35</accession>
<organism evidence="2 3">
    <name type="scientific">Lentinula edodes</name>
    <name type="common">Shiitake mushroom</name>
    <name type="synonym">Lentinus edodes</name>
    <dbReference type="NCBI Taxonomy" id="5353"/>
    <lineage>
        <taxon>Eukaryota</taxon>
        <taxon>Fungi</taxon>
        <taxon>Dikarya</taxon>
        <taxon>Basidiomycota</taxon>
        <taxon>Agaricomycotina</taxon>
        <taxon>Agaricomycetes</taxon>
        <taxon>Agaricomycetidae</taxon>
        <taxon>Agaricales</taxon>
        <taxon>Marasmiineae</taxon>
        <taxon>Omphalotaceae</taxon>
        <taxon>Lentinula</taxon>
    </lineage>
</organism>
<comment type="caution">
    <text evidence="2">The sequence shown here is derived from an EMBL/GenBank/DDBJ whole genome shotgun (WGS) entry which is preliminary data.</text>
</comment>